<dbReference type="KEGG" id="ptm:GSPATT00028804001"/>
<accession>A0BGV2</accession>
<dbReference type="GeneID" id="5010951"/>
<gene>
    <name evidence="1" type="ORF">GSPATT00028804001</name>
</gene>
<dbReference type="Proteomes" id="UP000000600">
    <property type="component" value="Unassembled WGS sequence"/>
</dbReference>
<keyword evidence="2" id="KW-1185">Reference proteome</keyword>
<proteinExistence type="predicted"/>
<organism evidence="1 2">
    <name type="scientific">Paramecium tetraurelia</name>
    <dbReference type="NCBI Taxonomy" id="5888"/>
    <lineage>
        <taxon>Eukaryota</taxon>
        <taxon>Sar</taxon>
        <taxon>Alveolata</taxon>
        <taxon>Ciliophora</taxon>
        <taxon>Intramacronucleata</taxon>
        <taxon>Oligohymenophorea</taxon>
        <taxon>Peniculida</taxon>
        <taxon>Parameciidae</taxon>
        <taxon>Paramecium</taxon>
    </lineage>
</organism>
<dbReference type="HOGENOM" id="CLU_3072816_0_0_1"/>
<evidence type="ECO:0000313" key="1">
    <source>
        <dbReference type="EMBL" id="CAK57769.1"/>
    </source>
</evidence>
<sequence length="53" mass="6372">MESKFKLYRDKDHRMKLLISIIFLYNPAQNLKVYKLNENNGQQQKDSNGKEQN</sequence>
<reference evidence="1 2" key="1">
    <citation type="journal article" date="2006" name="Nature">
        <title>Global trends of whole-genome duplications revealed by the ciliate Paramecium tetraurelia.</title>
        <authorList>
            <consortium name="Genoscope"/>
            <person name="Aury J.-M."/>
            <person name="Jaillon O."/>
            <person name="Duret L."/>
            <person name="Noel B."/>
            <person name="Jubin C."/>
            <person name="Porcel B.M."/>
            <person name="Segurens B."/>
            <person name="Daubin V."/>
            <person name="Anthouard V."/>
            <person name="Aiach N."/>
            <person name="Arnaiz O."/>
            <person name="Billaut A."/>
            <person name="Beisson J."/>
            <person name="Blanc I."/>
            <person name="Bouhouche K."/>
            <person name="Camara F."/>
            <person name="Duharcourt S."/>
            <person name="Guigo R."/>
            <person name="Gogendeau D."/>
            <person name="Katinka M."/>
            <person name="Keller A.-M."/>
            <person name="Kissmehl R."/>
            <person name="Klotz C."/>
            <person name="Koll F."/>
            <person name="Le Moue A."/>
            <person name="Lepere C."/>
            <person name="Malinsky S."/>
            <person name="Nowacki M."/>
            <person name="Nowak J.K."/>
            <person name="Plattner H."/>
            <person name="Poulain J."/>
            <person name="Ruiz F."/>
            <person name="Serrano V."/>
            <person name="Zagulski M."/>
            <person name="Dessen P."/>
            <person name="Betermier M."/>
            <person name="Weissenbach J."/>
            <person name="Scarpelli C."/>
            <person name="Schachter V."/>
            <person name="Sperling L."/>
            <person name="Meyer E."/>
            <person name="Cohen J."/>
            <person name="Wincker P."/>
        </authorList>
    </citation>
    <scope>NUCLEOTIDE SEQUENCE [LARGE SCALE GENOMIC DNA]</scope>
    <source>
        <strain evidence="1 2">Stock d4-2</strain>
    </source>
</reference>
<dbReference type="InParanoid" id="A0BGV2"/>
<protein>
    <submittedName>
        <fullName evidence="1">Uncharacterized protein</fullName>
    </submittedName>
</protein>
<evidence type="ECO:0000313" key="2">
    <source>
        <dbReference type="Proteomes" id="UP000000600"/>
    </source>
</evidence>
<dbReference type="EMBL" id="CT867994">
    <property type="protein sequence ID" value="CAK57769.1"/>
    <property type="molecule type" value="Genomic_DNA"/>
</dbReference>
<dbReference type="RefSeq" id="XP_001425167.1">
    <property type="nucleotide sequence ID" value="XM_001425130.1"/>
</dbReference>
<dbReference type="AlphaFoldDB" id="A0BGV2"/>
<name>A0BGV2_PARTE</name>